<comment type="caution">
    <text evidence="1">The sequence shown here is derived from an EMBL/GenBank/DDBJ whole genome shotgun (WGS) entry which is preliminary data.</text>
</comment>
<organism evidence="1 2">
    <name type="scientific">Clostridium porci</name>
    <dbReference type="NCBI Taxonomy" id="2605778"/>
    <lineage>
        <taxon>Bacteria</taxon>
        <taxon>Bacillati</taxon>
        <taxon>Bacillota</taxon>
        <taxon>Clostridia</taxon>
        <taxon>Eubacteriales</taxon>
        <taxon>Clostridiaceae</taxon>
        <taxon>Clostridium</taxon>
    </lineage>
</organism>
<dbReference type="Pfam" id="PF06763">
    <property type="entry name" value="Minor_tail_Z"/>
    <property type="match status" value="1"/>
</dbReference>
<keyword evidence="2" id="KW-1185">Reference proteome</keyword>
<name>A0A7X2TD60_9CLOT</name>
<protein>
    <recommendedName>
        <fullName evidence="3">Phage tail protein</fullName>
    </recommendedName>
</protein>
<dbReference type="InterPro" id="IPR010633">
    <property type="entry name" value="Phage_lambda_GpZ"/>
</dbReference>
<sequence length="195" mass="21653">MSSLILLGVDTEQVNAIFEKLENNGKANQVLKQALNETAKQARERLSEQAKKVYAIKKTAFRKDMKIKKATVSKPQASIVSTGRANSLSDFRVSPATVRNGNNRPKITKGKVLKSSRMKRLEKGGIKAFLVKFKSGHKAAVERSSKASYPIQALYSPSDPVMLGSEKRTYGIVEPYIERDLHENLHHFIEQALGG</sequence>
<dbReference type="Proteomes" id="UP000429958">
    <property type="component" value="Unassembled WGS sequence"/>
</dbReference>
<evidence type="ECO:0008006" key="3">
    <source>
        <dbReference type="Google" id="ProtNLM"/>
    </source>
</evidence>
<dbReference type="EMBL" id="VUMD01000006">
    <property type="protein sequence ID" value="MSS36611.1"/>
    <property type="molecule type" value="Genomic_DNA"/>
</dbReference>
<reference evidence="1 2" key="1">
    <citation type="submission" date="2019-08" db="EMBL/GenBank/DDBJ databases">
        <title>In-depth cultivation of the pig gut microbiome towards novel bacterial diversity and tailored functional studies.</title>
        <authorList>
            <person name="Wylensek D."/>
            <person name="Hitch T.C.A."/>
            <person name="Clavel T."/>
        </authorList>
    </citation>
    <scope>NUCLEOTIDE SEQUENCE [LARGE SCALE GENOMIC DNA]</scope>
    <source>
        <strain evidence="1 2">WCA-389-WT-23D1</strain>
    </source>
</reference>
<dbReference type="RefSeq" id="WP_154472056.1">
    <property type="nucleotide sequence ID" value="NZ_DBEWUL010000027.1"/>
</dbReference>
<proteinExistence type="predicted"/>
<evidence type="ECO:0000313" key="1">
    <source>
        <dbReference type="EMBL" id="MSS36611.1"/>
    </source>
</evidence>
<evidence type="ECO:0000313" key="2">
    <source>
        <dbReference type="Proteomes" id="UP000429958"/>
    </source>
</evidence>
<gene>
    <name evidence="1" type="ORF">FYJ39_08505</name>
</gene>
<accession>A0A7X2TD60</accession>
<dbReference type="AlphaFoldDB" id="A0A7X2TD60"/>